<dbReference type="SUPFAM" id="SSF52266">
    <property type="entry name" value="SGNH hydrolase"/>
    <property type="match status" value="1"/>
</dbReference>
<dbReference type="PANTHER" id="PTHR43784:SF2">
    <property type="entry name" value="GDSL-LIKE LIPASE_ACYLHYDROLASE, PUTATIVE (AFU_ORTHOLOGUE AFUA_2G00820)-RELATED"/>
    <property type="match status" value="1"/>
</dbReference>
<name>A0A0C9M140_SPHPI</name>
<evidence type="ECO:0000313" key="4">
    <source>
        <dbReference type="Proteomes" id="UP000032025"/>
    </source>
</evidence>
<keyword evidence="4" id="KW-1185">Reference proteome</keyword>
<gene>
    <name evidence="3" type="ORF">SP6_14_02670</name>
</gene>
<proteinExistence type="predicted"/>
<evidence type="ECO:0000313" key="3">
    <source>
        <dbReference type="EMBL" id="GAN13110.1"/>
    </source>
</evidence>
<feature type="signal peptide" evidence="1">
    <location>
        <begin position="1"/>
        <end position="23"/>
    </location>
</feature>
<feature type="domain" description="SGNH hydrolase-type esterase" evidence="2">
    <location>
        <begin position="200"/>
        <end position="396"/>
    </location>
</feature>
<evidence type="ECO:0000256" key="1">
    <source>
        <dbReference type="SAM" id="SignalP"/>
    </source>
</evidence>
<protein>
    <submittedName>
        <fullName evidence="3">DNA, contig: SP614</fullName>
    </submittedName>
</protein>
<dbReference type="InterPro" id="IPR036514">
    <property type="entry name" value="SGNH_hydro_sf"/>
</dbReference>
<organism evidence="3 4">
    <name type="scientific">Sphingomonas paucimobilis NBRC 13935</name>
    <dbReference type="NCBI Taxonomy" id="1219050"/>
    <lineage>
        <taxon>Bacteria</taxon>
        <taxon>Pseudomonadati</taxon>
        <taxon>Pseudomonadota</taxon>
        <taxon>Alphaproteobacteria</taxon>
        <taxon>Sphingomonadales</taxon>
        <taxon>Sphingomonadaceae</taxon>
        <taxon>Sphingomonas</taxon>
    </lineage>
</organism>
<evidence type="ECO:0000259" key="2">
    <source>
        <dbReference type="Pfam" id="PF13472"/>
    </source>
</evidence>
<dbReference type="GeneID" id="78529134"/>
<dbReference type="Pfam" id="PF13472">
    <property type="entry name" value="Lipase_GDSL_2"/>
    <property type="match status" value="1"/>
</dbReference>
<reference evidence="3 4" key="1">
    <citation type="submission" date="2014-08" db="EMBL/GenBank/DDBJ databases">
        <title>Whole genome shotgun sequence of Sphingomonas paucimobilis NBRC 13935.</title>
        <authorList>
            <person name="Hosoyama A."/>
            <person name="Hashimoto M."/>
            <person name="Hosoyama Y."/>
            <person name="Noguchi M."/>
            <person name="Uohara A."/>
            <person name="Ohji S."/>
            <person name="Katano-Makiyama Y."/>
            <person name="Ichikawa N."/>
            <person name="Kimura A."/>
            <person name="Yamazoe A."/>
            <person name="Fujita N."/>
        </authorList>
    </citation>
    <scope>NUCLEOTIDE SEQUENCE [LARGE SCALE GENOMIC DNA]</scope>
    <source>
        <strain evidence="3 4">NBRC 13935</strain>
    </source>
</reference>
<comment type="caution">
    <text evidence="3">The sequence shown here is derived from an EMBL/GenBank/DDBJ whole genome shotgun (WGS) entry which is preliminary data.</text>
</comment>
<dbReference type="Gene3D" id="3.40.50.1110">
    <property type="entry name" value="SGNH hydrolase"/>
    <property type="match status" value="1"/>
</dbReference>
<dbReference type="GO" id="GO:0016788">
    <property type="term" value="F:hydrolase activity, acting on ester bonds"/>
    <property type="evidence" value="ECO:0007669"/>
    <property type="project" value="UniProtKB-ARBA"/>
</dbReference>
<dbReference type="InterPro" id="IPR053140">
    <property type="entry name" value="GDSL_Rv0518-like"/>
</dbReference>
<dbReference type="PANTHER" id="PTHR43784">
    <property type="entry name" value="GDSL-LIKE LIPASE/ACYLHYDROLASE, PUTATIVE (AFU_ORTHOLOGUE AFUA_2G00820)-RELATED"/>
    <property type="match status" value="1"/>
</dbReference>
<keyword evidence="1" id="KW-0732">Signal</keyword>
<dbReference type="CDD" id="cd01830">
    <property type="entry name" value="XynE_like"/>
    <property type="match status" value="1"/>
</dbReference>
<dbReference type="Proteomes" id="UP000032025">
    <property type="component" value="Unassembled WGS sequence"/>
</dbReference>
<accession>A0A0C9M140</accession>
<dbReference type="RefSeq" id="WP_113667782.1">
    <property type="nucleotide sequence ID" value="NZ_BBJS01000014.1"/>
</dbReference>
<dbReference type="InterPro" id="IPR013830">
    <property type="entry name" value="SGNH_hydro"/>
</dbReference>
<dbReference type="AlphaFoldDB" id="A0A0C9M140"/>
<feature type="chain" id="PRO_5002209066" evidence="1">
    <location>
        <begin position="24"/>
        <end position="412"/>
    </location>
</feature>
<dbReference type="EMBL" id="BBJS01000014">
    <property type="protein sequence ID" value="GAN13110.1"/>
    <property type="molecule type" value="Genomic_DNA"/>
</dbReference>
<sequence>MMRWGFTAAVAALAMTMAGGAVARDARWTPAWGSSQMRIDGANADKLAKAGPATIRQTVHLTAGGRTLRLRLSNVAGTTPLRIGAATIGLGAPGRSEVVAPLPVRFDGASTVLIPPGAELYSDDIALPVTPGSDVTVSLYFPEAATVPTGHPGARATTYLAAGDATMRPALPEAQKIGGWWALSDIEVRDAAQSATIVTIGDSITDGYGITDNSNTRWPDDLARRLAANPATRRFSVVNAGIGGNRVLLDGLGPNLMARFDRDVIARAGVTHVILLEGVNDLGVLTREHPADAATHQAMVAQIIMAYRQLAERAHAHGIRLIGGTITPFQGNDYYHPGPETEADRQAINRFIRTSGVFDGVIDFDQAVRDPARPDHLLPAYDSGDHLHPSMAGYQAMAVAIPLSLFAAKPRR</sequence>